<feature type="transmembrane region" description="Helical" evidence="8">
    <location>
        <begin position="439"/>
        <end position="463"/>
    </location>
</feature>
<keyword evidence="2 8" id="KW-0813">Transport</keyword>
<feature type="transmembrane region" description="Helical" evidence="8">
    <location>
        <begin position="270"/>
        <end position="291"/>
    </location>
</feature>
<reference evidence="10" key="1">
    <citation type="submission" date="2021-03" db="EMBL/GenBank/DDBJ databases">
        <title>Genomic Encyclopedia of Type Strains, Phase IV (KMG-IV): sequencing the most valuable type-strain genomes for metagenomic binning, comparative biology and taxonomic classification.</title>
        <authorList>
            <person name="Goeker M."/>
        </authorList>
    </citation>
    <scope>NUCLEOTIDE SEQUENCE</scope>
    <source>
        <strain evidence="10">DSM 26232</strain>
    </source>
</reference>
<evidence type="ECO:0000256" key="1">
    <source>
        <dbReference type="ARBA" id="ARBA00004429"/>
    </source>
</evidence>
<evidence type="ECO:0000256" key="6">
    <source>
        <dbReference type="ARBA" id="ARBA00022989"/>
    </source>
</evidence>
<feature type="transmembrane region" description="Helical" evidence="8">
    <location>
        <begin position="37"/>
        <end position="58"/>
    </location>
</feature>
<feature type="domain" description="ABC transmembrane type-1" evidence="9">
    <location>
        <begin position="401"/>
        <end position="589"/>
    </location>
</feature>
<keyword evidence="4" id="KW-0997">Cell inner membrane</keyword>
<keyword evidence="5 8" id="KW-0812">Transmembrane</keyword>
<keyword evidence="6 8" id="KW-1133">Transmembrane helix</keyword>
<dbReference type="RefSeq" id="WP_209491097.1">
    <property type="nucleotide sequence ID" value="NZ_JAGGLC010000002.1"/>
</dbReference>
<dbReference type="InterPro" id="IPR035906">
    <property type="entry name" value="MetI-like_sf"/>
</dbReference>
<sequence>MKTWLNPLFEPLHERLLSFVQEHKDSKWAPIFIMSPYLLYMGVFFAIPVVYMFAVSFFTNVATGTMEATLTLENYVEVFTTSLYVDTLLLTVEISLISTLIAILVSYPIAYFIVFSSWKYSKVLILAAVAPMLVGNVVRAFGWYALLDTSGLVNQIISVFGIEYTLLNTKPGLIIAIASVLMPFAVLILLSNLFSIDQDLLQAGQSLGGNPLQTFWYVTFPLSMPGIVGATLISFVLTMGTFSTAVFIGMPQVPMIGPLIYQAAAAGLNWPLGAAMSFVLLAVALALITIYGRVMEVGSSRQGVQYSLVSDESAEIGRERAFSFAGLLEKLPFDKRVVGTQTLGALLLRVGLVAAFVFLLIPVIFAVLISFSQGLYVIPPETPTLQWYIEAVNSGRWISSFVVSFQYSIIATLISLTLSFSAAYTIGRYDFPMKQAINSATFLPLIIPQLILGIALLIFLNQFGLVGNILGLSIAIAVYATPFATQSMLIAMENFDEHLEEAAQMLGADEIQTFLRVTVPCLLPGIMSAGILAFIISYSNLQIAVFMQGPGIVPVPVRIFSQMQFGATPIIAAIATINILITLIAIMVVERLFGAAEALGYA</sequence>
<feature type="transmembrane region" description="Helical" evidence="8">
    <location>
        <begin position="174"/>
        <end position="194"/>
    </location>
</feature>
<dbReference type="PANTHER" id="PTHR43357:SF4">
    <property type="entry name" value="INNER MEMBRANE ABC TRANSPORTER PERMEASE PROTEIN YDCV"/>
    <property type="match status" value="1"/>
</dbReference>
<keyword evidence="7 8" id="KW-0472">Membrane</keyword>
<evidence type="ECO:0000256" key="5">
    <source>
        <dbReference type="ARBA" id="ARBA00022692"/>
    </source>
</evidence>
<keyword evidence="3" id="KW-1003">Cell membrane</keyword>
<organism evidence="10 11">
    <name type="scientific">Halolamina salifodinae</name>
    <dbReference type="NCBI Taxonomy" id="1202767"/>
    <lineage>
        <taxon>Archaea</taxon>
        <taxon>Methanobacteriati</taxon>
        <taxon>Methanobacteriota</taxon>
        <taxon>Stenosarchaea group</taxon>
        <taxon>Halobacteria</taxon>
        <taxon>Halobacteriales</taxon>
        <taxon>Haloferacaceae</taxon>
    </lineage>
</organism>
<name>A0A8T4GWJ2_9EURY</name>
<dbReference type="Proteomes" id="UP000823736">
    <property type="component" value="Unassembled WGS sequence"/>
</dbReference>
<dbReference type="GO" id="GO:0005886">
    <property type="term" value="C:plasma membrane"/>
    <property type="evidence" value="ECO:0007669"/>
    <property type="project" value="UniProtKB-SubCell"/>
</dbReference>
<comment type="caution">
    <text evidence="10">The sequence shown here is derived from an EMBL/GenBank/DDBJ whole genome shotgun (WGS) entry which is preliminary data.</text>
</comment>
<dbReference type="Gene3D" id="1.10.3720.10">
    <property type="entry name" value="MetI-like"/>
    <property type="match status" value="2"/>
</dbReference>
<feature type="transmembrane region" description="Helical" evidence="8">
    <location>
        <begin position="513"/>
        <end position="538"/>
    </location>
</feature>
<dbReference type="AlphaFoldDB" id="A0A8T4GWJ2"/>
<evidence type="ECO:0000313" key="11">
    <source>
        <dbReference type="Proteomes" id="UP000823736"/>
    </source>
</evidence>
<feature type="transmembrane region" description="Helical" evidence="8">
    <location>
        <begin position="570"/>
        <end position="589"/>
    </location>
</feature>
<dbReference type="OrthoDB" id="11163at2157"/>
<dbReference type="PANTHER" id="PTHR43357">
    <property type="entry name" value="INNER MEMBRANE ABC TRANSPORTER PERMEASE PROTEIN YDCV"/>
    <property type="match status" value="1"/>
</dbReference>
<evidence type="ECO:0000259" key="9">
    <source>
        <dbReference type="PROSITE" id="PS50928"/>
    </source>
</evidence>
<evidence type="ECO:0000256" key="3">
    <source>
        <dbReference type="ARBA" id="ARBA00022475"/>
    </source>
</evidence>
<evidence type="ECO:0000313" key="10">
    <source>
        <dbReference type="EMBL" id="MBP1986820.1"/>
    </source>
</evidence>
<dbReference type="PROSITE" id="PS50928">
    <property type="entry name" value="ABC_TM1"/>
    <property type="match status" value="2"/>
</dbReference>
<dbReference type="SUPFAM" id="SSF161098">
    <property type="entry name" value="MetI-like"/>
    <property type="match status" value="2"/>
</dbReference>
<feature type="transmembrane region" description="Helical" evidence="8">
    <location>
        <begin position="346"/>
        <end position="371"/>
    </location>
</feature>
<dbReference type="GO" id="GO:0055085">
    <property type="term" value="P:transmembrane transport"/>
    <property type="evidence" value="ECO:0007669"/>
    <property type="project" value="InterPro"/>
</dbReference>
<feature type="transmembrane region" description="Helical" evidence="8">
    <location>
        <begin position="94"/>
        <end position="116"/>
    </location>
</feature>
<comment type="similarity">
    <text evidence="8">Belongs to the binding-protein-dependent transport system permease family.</text>
</comment>
<evidence type="ECO:0000256" key="7">
    <source>
        <dbReference type="ARBA" id="ARBA00023136"/>
    </source>
</evidence>
<dbReference type="Pfam" id="PF00528">
    <property type="entry name" value="BPD_transp_1"/>
    <property type="match status" value="1"/>
</dbReference>
<keyword evidence="11" id="KW-1185">Reference proteome</keyword>
<feature type="transmembrane region" description="Helical" evidence="8">
    <location>
        <begin position="214"/>
        <end position="237"/>
    </location>
</feature>
<feature type="transmembrane region" description="Helical" evidence="8">
    <location>
        <begin position="469"/>
        <end position="492"/>
    </location>
</feature>
<dbReference type="CDD" id="cd06261">
    <property type="entry name" value="TM_PBP2"/>
    <property type="match status" value="2"/>
</dbReference>
<comment type="subcellular location">
    <subcellularLocation>
        <location evidence="1">Cell inner membrane</location>
        <topology evidence="1">Multi-pass membrane protein</topology>
    </subcellularLocation>
    <subcellularLocation>
        <location evidence="8">Cell membrane</location>
        <topology evidence="8">Multi-pass membrane protein</topology>
    </subcellularLocation>
</comment>
<protein>
    <submittedName>
        <fullName evidence="10">ABC-type spermidine/putrescine transport system permease subunit II</fullName>
    </submittedName>
</protein>
<dbReference type="InterPro" id="IPR000515">
    <property type="entry name" value="MetI-like"/>
</dbReference>
<dbReference type="EMBL" id="JAGGLC010000002">
    <property type="protein sequence ID" value="MBP1986820.1"/>
    <property type="molecule type" value="Genomic_DNA"/>
</dbReference>
<evidence type="ECO:0000256" key="2">
    <source>
        <dbReference type="ARBA" id="ARBA00022448"/>
    </source>
</evidence>
<gene>
    <name evidence="10" type="ORF">J2753_001314</name>
</gene>
<feature type="transmembrane region" description="Helical" evidence="8">
    <location>
        <begin position="405"/>
        <end position="427"/>
    </location>
</feature>
<evidence type="ECO:0000256" key="4">
    <source>
        <dbReference type="ARBA" id="ARBA00022519"/>
    </source>
</evidence>
<accession>A0A8T4GWJ2</accession>
<feature type="transmembrane region" description="Helical" evidence="8">
    <location>
        <begin position="123"/>
        <end position="146"/>
    </location>
</feature>
<proteinExistence type="inferred from homology"/>
<evidence type="ECO:0000256" key="8">
    <source>
        <dbReference type="RuleBase" id="RU363032"/>
    </source>
</evidence>
<feature type="domain" description="ABC transmembrane type-1" evidence="9">
    <location>
        <begin position="88"/>
        <end position="291"/>
    </location>
</feature>